<dbReference type="Proteomes" id="UP000271678">
    <property type="component" value="Unassembled WGS sequence"/>
</dbReference>
<evidence type="ECO:0008006" key="3">
    <source>
        <dbReference type="Google" id="ProtNLM"/>
    </source>
</evidence>
<accession>A0A3M9MHZ3</accession>
<sequence>MAVVTLMSASGSPGVTSTALGMAVCWPRPVVLVEADPTGGSSVLAGFFRGEVASSRGLIDLALAHRSGALADAVATNVIPIQGTTAMLLAGVRSHAQSRSLVDVWEPLLAVLRGLERTGQDVIVDAGRLGLTNSPDALIYGADLTLLTTRTNLPSLAGARSWANTLQDAFERRGALQQLRTLLIGKGRPYGPAEAAKVLQIPVAAAVPWEPEMAEVFSAGAHKPRKFDNGSLVRGLRSVCAAAQGAIAANRAELGTAQTGERA</sequence>
<gene>
    <name evidence="1" type="ORF">EFY87_03545</name>
</gene>
<dbReference type="SUPFAM" id="SSF52540">
    <property type="entry name" value="P-loop containing nucleoside triphosphate hydrolases"/>
    <property type="match status" value="1"/>
</dbReference>
<reference evidence="1 2" key="1">
    <citation type="submission" date="2018-11" db="EMBL/GenBank/DDBJ databases">
        <title>Draft genome of Simplicispira Flexivirga sp. BO-16.</title>
        <authorList>
            <person name="Im W.T."/>
        </authorList>
    </citation>
    <scope>NUCLEOTIDE SEQUENCE [LARGE SCALE GENOMIC DNA]</scope>
    <source>
        <strain evidence="1 2">BO-16</strain>
    </source>
</reference>
<protein>
    <recommendedName>
        <fullName evidence="3">ParA family protein</fullName>
    </recommendedName>
</protein>
<comment type="caution">
    <text evidence="1">The sequence shown here is derived from an EMBL/GenBank/DDBJ whole genome shotgun (WGS) entry which is preliminary data.</text>
</comment>
<evidence type="ECO:0000313" key="2">
    <source>
        <dbReference type="Proteomes" id="UP000271678"/>
    </source>
</evidence>
<dbReference type="AlphaFoldDB" id="A0A3M9MHZ3"/>
<evidence type="ECO:0000313" key="1">
    <source>
        <dbReference type="EMBL" id="RNI24777.1"/>
    </source>
</evidence>
<dbReference type="RefSeq" id="WP_123270068.1">
    <property type="nucleotide sequence ID" value="NZ_RJJQ01000002.1"/>
</dbReference>
<name>A0A3M9MHZ3_9MICO</name>
<proteinExistence type="predicted"/>
<keyword evidence="2" id="KW-1185">Reference proteome</keyword>
<organism evidence="1 2">
    <name type="scientific">Flexivirga caeni</name>
    <dbReference type="NCBI Taxonomy" id="2294115"/>
    <lineage>
        <taxon>Bacteria</taxon>
        <taxon>Bacillati</taxon>
        <taxon>Actinomycetota</taxon>
        <taxon>Actinomycetes</taxon>
        <taxon>Micrococcales</taxon>
        <taxon>Dermacoccaceae</taxon>
        <taxon>Flexivirga</taxon>
    </lineage>
</organism>
<dbReference type="OrthoDB" id="5243870at2"/>
<dbReference type="InterPro" id="IPR027417">
    <property type="entry name" value="P-loop_NTPase"/>
</dbReference>
<dbReference type="Gene3D" id="3.40.50.300">
    <property type="entry name" value="P-loop containing nucleotide triphosphate hydrolases"/>
    <property type="match status" value="1"/>
</dbReference>
<dbReference type="EMBL" id="RJJQ01000002">
    <property type="protein sequence ID" value="RNI24777.1"/>
    <property type="molecule type" value="Genomic_DNA"/>
</dbReference>